<comment type="caution">
    <text evidence="1">The sequence shown here is derived from an EMBL/GenBank/DDBJ whole genome shotgun (WGS) entry which is preliminary data.</text>
</comment>
<dbReference type="EMBL" id="BART01013791">
    <property type="protein sequence ID" value="GAG81167.1"/>
    <property type="molecule type" value="Genomic_DNA"/>
</dbReference>
<organism evidence="1">
    <name type="scientific">marine sediment metagenome</name>
    <dbReference type="NCBI Taxonomy" id="412755"/>
    <lineage>
        <taxon>unclassified sequences</taxon>
        <taxon>metagenomes</taxon>
        <taxon>ecological metagenomes</taxon>
    </lineage>
</organism>
<sequence length="40" mass="4554">MKKVTLSLILILLLGTLVYGMDFLELRPAGDIDSTWRCWA</sequence>
<proteinExistence type="predicted"/>
<evidence type="ECO:0000313" key="1">
    <source>
        <dbReference type="EMBL" id="GAG81167.1"/>
    </source>
</evidence>
<dbReference type="AlphaFoldDB" id="X1BIV7"/>
<name>X1BIV7_9ZZZZ</name>
<feature type="non-terminal residue" evidence="1">
    <location>
        <position position="40"/>
    </location>
</feature>
<protein>
    <submittedName>
        <fullName evidence="1">Uncharacterized protein</fullName>
    </submittedName>
</protein>
<accession>X1BIV7</accession>
<reference evidence="1" key="1">
    <citation type="journal article" date="2014" name="Front. Microbiol.">
        <title>High frequency of phylogenetically diverse reductive dehalogenase-homologous genes in deep subseafloor sedimentary metagenomes.</title>
        <authorList>
            <person name="Kawai M."/>
            <person name="Futagami T."/>
            <person name="Toyoda A."/>
            <person name="Takaki Y."/>
            <person name="Nishi S."/>
            <person name="Hori S."/>
            <person name="Arai W."/>
            <person name="Tsubouchi T."/>
            <person name="Morono Y."/>
            <person name="Uchiyama I."/>
            <person name="Ito T."/>
            <person name="Fujiyama A."/>
            <person name="Inagaki F."/>
            <person name="Takami H."/>
        </authorList>
    </citation>
    <scope>NUCLEOTIDE SEQUENCE</scope>
    <source>
        <strain evidence="1">Expedition CK06-06</strain>
    </source>
</reference>
<gene>
    <name evidence="1" type="ORF">S01H4_27971</name>
</gene>